<evidence type="ECO:0000313" key="8">
    <source>
        <dbReference type="EMBL" id="KAK7806331.1"/>
    </source>
</evidence>
<evidence type="ECO:0000259" key="7">
    <source>
        <dbReference type="Pfam" id="PF15297"/>
    </source>
</evidence>
<dbReference type="AlphaFoldDB" id="A0AAW0HVY1"/>
<evidence type="ECO:0000256" key="1">
    <source>
        <dbReference type="ARBA" id="ARBA00004245"/>
    </source>
</evidence>
<dbReference type="GO" id="GO:0072686">
    <property type="term" value="C:mitotic spindle"/>
    <property type="evidence" value="ECO:0007669"/>
    <property type="project" value="TreeGrafter"/>
</dbReference>
<evidence type="ECO:0000256" key="5">
    <source>
        <dbReference type="ARBA" id="ARBA00023212"/>
    </source>
</evidence>
<comment type="subcellular location">
    <subcellularLocation>
        <location evidence="1">Cytoplasm</location>
        <location evidence="1">Cytoskeleton</location>
    </subcellularLocation>
</comment>
<gene>
    <name evidence="8" type="ORF">U0070_020183</name>
</gene>
<feature type="compositionally biased region" description="Basic and acidic residues" evidence="6">
    <location>
        <begin position="395"/>
        <end position="404"/>
    </location>
</feature>
<comment type="similarity">
    <text evidence="2">Belongs to the CKAP2 family.</text>
</comment>
<feature type="compositionally biased region" description="Polar residues" evidence="6">
    <location>
        <begin position="182"/>
        <end position="194"/>
    </location>
</feature>
<dbReference type="GO" id="GO:0005813">
    <property type="term" value="C:centrosome"/>
    <property type="evidence" value="ECO:0007669"/>
    <property type="project" value="TreeGrafter"/>
</dbReference>
<evidence type="ECO:0000256" key="2">
    <source>
        <dbReference type="ARBA" id="ARBA00009468"/>
    </source>
</evidence>
<feature type="compositionally biased region" description="Basic and acidic residues" evidence="6">
    <location>
        <begin position="196"/>
        <end position="205"/>
    </location>
</feature>
<keyword evidence="9" id="KW-1185">Reference proteome</keyword>
<feature type="region of interest" description="Disordered" evidence="6">
    <location>
        <begin position="342"/>
        <end position="459"/>
    </location>
</feature>
<name>A0AAW0HVY1_MYOGA</name>
<feature type="region of interest" description="Disordered" evidence="6">
    <location>
        <begin position="1"/>
        <end position="54"/>
    </location>
</feature>
<evidence type="ECO:0000256" key="4">
    <source>
        <dbReference type="ARBA" id="ARBA00022553"/>
    </source>
</evidence>
<evidence type="ECO:0000256" key="6">
    <source>
        <dbReference type="SAM" id="MobiDB-lite"/>
    </source>
</evidence>
<dbReference type="Proteomes" id="UP001488838">
    <property type="component" value="Unassembled WGS sequence"/>
</dbReference>
<feature type="domain" description="Cytoskeleton-associated protein 2 C-terminal" evidence="7">
    <location>
        <begin position="561"/>
        <end position="707"/>
    </location>
</feature>
<dbReference type="PANTHER" id="PTHR47078">
    <property type="entry name" value="CYTOSKELETON-ASSOCIATED PROTEIN 2-LIKE"/>
    <property type="match status" value="1"/>
</dbReference>
<feature type="region of interest" description="Disordered" evidence="6">
    <location>
        <begin position="135"/>
        <end position="321"/>
    </location>
</feature>
<dbReference type="InterPro" id="IPR052855">
    <property type="entry name" value="CKAP2-like"/>
</dbReference>
<feature type="compositionally biased region" description="Polar residues" evidence="6">
    <location>
        <begin position="228"/>
        <end position="238"/>
    </location>
</feature>
<keyword evidence="3" id="KW-0963">Cytoplasm</keyword>
<dbReference type="PANTHER" id="PTHR47078:SF1">
    <property type="entry name" value="CYTOSKELETON-ASSOCIATED PROTEIN 2-LIKE"/>
    <property type="match status" value="1"/>
</dbReference>
<feature type="domain" description="Cytoskeleton-associated protein 2 C-terminal" evidence="7">
    <location>
        <begin position="783"/>
        <end position="839"/>
    </location>
</feature>
<feature type="region of interest" description="Disordered" evidence="6">
    <location>
        <begin position="534"/>
        <end position="558"/>
    </location>
</feature>
<feature type="compositionally biased region" description="Low complexity" evidence="6">
    <location>
        <begin position="212"/>
        <end position="226"/>
    </location>
</feature>
<protein>
    <recommendedName>
        <fullName evidence="7">Cytoskeleton-associated protein 2 C-terminal domain-containing protein</fullName>
    </recommendedName>
</protein>
<proteinExistence type="inferred from homology"/>
<organism evidence="8 9">
    <name type="scientific">Myodes glareolus</name>
    <name type="common">Bank vole</name>
    <name type="synonym">Clethrionomys glareolus</name>
    <dbReference type="NCBI Taxonomy" id="447135"/>
    <lineage>
        <taxon>Eukaryota</taxon>
        <taxon>Metazoa</taxon>
        <taxon>Chordata</taxon>
        <taxon>Craniata</taxon>
        <taxon>Vertebrata</taxon>
        <taxon>Euteleostomi</taxon>
        <taxon>Mammalia</taxon>
        <taxon>Eutheria</taxon>
        <taxon>Euarchontoglires</taxon>
        <taxon>Glires</taxon>
        <taxon>Rodentia</taxon>
        <taxon>Myomorpha</taxon>
        <taxon>Muroidea</taxon>
        <taxon>Cricetidae</taxon>
        <taxon>Arvicolinae</taxon>
        <taxon>Myodes</taxon>
    </lineage>
</organism>
<reference evidence="8 9" key="1">
    <citation type="journal article" date="2023" name="bioRxiv">
        <title>Conserved and derived expression patterns and positive selection on dental genes reveal complex evolutionary context of ever-growing rodent molars.</title>
        <authorList>
            <person name="Calamari Z.T."/>
            <person name="Song A."/>
            <person name="Cohen E."/>
            <person name="Akter M."/>
            <person name="Roy R.D."/>
            <person name="Hallikas O."/>
            <person name="Christensen M.M."/>
            <person name="Li P."/>
            <person name="Marangoni P."/>
            <person name="Jernvall J."/>
            <person name="Klein O.D."/>
        </authorList>
    </citation>
    <scope>NUCLEOTIDE SEQUENCE [LARGE SCALE GENOMIC DNA]</scope>
    <source>
        <strain evidence="8">V071</strain>
    </source>
</reference>
<comment type="caution">
    <text evidence="8">The sequence shown here is derived from an EMBL/GenBank/DDBJ whole genome shotgun (WGS) entry which is preliminary data.</text>
</comment>
<dbReference type="InterPro" id="IPR029197">
    <property type="entry name" value="CKAP2_C"/>
</dbReference>
<sequence length="850" mass="94273">KSTKPLRACLSTRASSTGFRRRATDTEVTRTPGRPRPARFSNRSASRRPRGQPLGAHFLLSRPLCRLPVGEFQSRGTNGSVRTRAGVLGPEQGAPFEKRNCRRRVMVGPGPAASAAAEERWRKLQEYLAAKGKLKDPNTKPYLKAKNNCPKPPSSKYTPGPKKDVSSHAVLPVRTTRPINIKPQTKPASVTGSQKPELEPPKLADKGLTSRCFSSNSNCKQSSKSQPQHRATSSTTGLPSKPRRSPRTQDLKPKKQQPAHQGTADCTDHVARTNVKNQSLKGFRDEMNKENLLEPGKPDPNLCPRSKPNTGSYNQSQKSLAPKQILSKTLVDHTILKDRANKQVVRSTQVRAHPVKSQHLSTDADSARPREKAPWTVPPRFIPAHNKTQTSKKPVVKDTQDVKVSRIKCGRPNETTIQPHPATERKVNHTKPGSHPSLAQGGQKNRQPPIKQGQKTVQPYLGPRTSCILQKSRAVSQRPNLSAGNFNSVTLSTPSIGANKTHNNKCNGIFQQKAQTLDFKLKKVLPQSQFLSKTAPKTQAGMSIASRRGAPNASHIPPLVKETQGEDRRKQLEEWQKSKGKTYKRPPMKFKAKRKVIEEMNISFWKSMEREAEEEEEKKAQLELSSKINNTLVECLRLIEEGVFPNEIFTILSSIPEAEKFSKFWVCKAKLLASKGPFDAAELYEEAVKHGAAPTQELREVLSRLQDSSRSTEAVTSDSLAVGTNVTSVVESAKKEERGQSCLSLTEGEQVTTAPPITAAEWDNPGIKLQIAPVPKICGIPEMQDMKLITPVRRSARIERAVARYPEMLQDHDVVVASLNELLEVDKTEYFVFRENEALPVTLGFEILES</sequence>
<dbReference type="EMBL" id="JBBHLL010000304">
    <property type="protein sequence ID" value="KAK7806331.1"/>
    <property type="molecule type" value="Genomic_DNA"/>
</dbReference>
<keyword evidence="4" id="KW-0597">Phosphoprotein</keyword>
<evidence type="ECO:0000313" key="9">
    <source>
        <dbReference type="Proteomes" id="UP001488838"/>
    </source>
</evidence>
<dbReference type="Pfam" id="PF15297">
    <property type="entry name" value="CKAP2_C"/>
    <property type="match status" value="2"/>
</dbReference>
<dbReference type="GO" id="GO:0005829">
    <property type="term" value="C:cytosol"/>
    <property type="evidence" value="ECO:0007669"/>
    <property type="project" value="TreeGrafter"/>
</dbReference>
<feature type="compositionally biased region" description="Basic and acidic residues" evidence="6">
    <location>
        <begin position="282"/>
        <end position="292"/>
    </location>
</feature>
<keyword evidence="5" id="KW-0206">Cytoskeleton</keyword>
<evidence type="ECO:0000256" key="3">
    <source>
        <dbReference type="ARBA" id="ARBA00022490"/>
    </source>
</evidence>
<accession>A0AAW0HVY1</accession>
<feature type="compositionally biased region" description="Polar residues" evidence="6">
    <location>
        <begin position="307"/>
        <end position="319"/>
    </location>
</feature>
<feature type="non-terminal residue" evidence="8">
    <location>
        <position position="1"/>
    </location>
</feature>